<dbReference type="SUPFAM" id="SSF56112">
    <property type="entry name" value="Protein kinase-like (PK-like)"/>
    <property type="match status" value="1"/>
</dbReference>
<feature type="compositionally biased region" description="Low complexity" evidence="6">
    <location>
        <begin position="298"/>
        <end position="312"/>
    </location>
</feature>
<comment type="caution">
    <text evidence="8">The sequence shown here is derived from an EMBL/GenBank/DDBJ whole genome shotgun (WGS) entry which is preliminary data.</text>
</comment>
<evidence type="ECO:0000256" key="4">
    <source>
        <dbReference type="ARBA" id="ARBA00022840"/>
    </source>
</evidence>
<organism evidence="8 9">
    <name type="scientific">Nocardioides thalensis</name>
    <dbReference type="NCBI Taxonomy" id="1914755"/>
    <lineage>
        <taxon>Bacteria</taxon>
        <taxon>Bacillati</taxon>
        <taxon>Actinomycetota</taxon>
        <taxon>Actinomycetes</taxon>
        <taxon>Propionibacteriales</taxon>
        <taxon>Nocardioidaceae</taxon>
        <taxon>Nocardioides</taxon>
    </lineage>
</organism>
<dbReference type="PROSITE" id="PS00108">
    <property type="entry name" value="PROTEIN_KINASE_ST"/>
    <property type="match status" value="1"/>
</dbReference>
<dbReference type="EMBL" id="JACCFP010000001">
    <property type="protein sequence ID" value="NYJ01799.1"/>
    <property type="molecule type" value="Genomic_DNA"/>
</dbReference>
<sequence length="423" mass="43542">MADSALLAGRYALQAVIGTGGMAEVYRADDVKLSRPVAVKLLRDTAGDESDRARFIDEARTLAMLSHSGLVMVLDAGFGTQRQDDGTGPPDIERPFLVMELVEGPTLADRIAVGPMPLADAGAIGAQVAEALAYVHGRGVIHRDVKPGNVLIGPADRVKLADFGIARLVAQATRHTRTGHAIGTAAYLAPEQVRGEEVDGAADVYSLGLVLLEAVTGRREYAGPAAEAAMARLHRSPEVPDLPPAWRDLLVAMTATDPQERPSALEVGETLRAGLARAAPSGSESVPDAMTAPILAAPGATDAAGPGATKPLTAPPPSVPAPTGRGPRPTAPPPGWAPDAPTPTPTREGPTPRERLHGLVGRARAVPPHVRGVAAAVAVLLALLVVVAIASGDGASSELPANTPPELREPLVELREAVLGEDG</sequence>
<dbReference type="InterPro" id="IPR008271">
    <property type="entry name" value="Ser/Thr_kinase_AS"/>
</dbReference>
<feature type="region of interest" description="Disordered" evidence="6">
    <location>
        <begin position="298"/>
        <end position="354"/>
    </location>
</feature>
<dbReference type="PANTHER" id="PTHR43289:SF34">
    <property type="entry name" value="SERINE_THREONINE-PROTEIN KINASE YBDM-RELATED"/>
    <property type="match status" value="1"/>
</dbReference>
<dbReference type="InterPro" id="IPR011009">
    <property type="entry name" value="Kinase-like_dom_sf"/>
</dbReference>
<dbReference type="Pfam" id="PF00069">
    <property type="entry name" value="Pkinase"/>
    <property type="match status" value="1"/>
</dbReference>
<dbReference type="SMART" id="SM00220">
    <property type="entry name" value="S_TKc"/>
    <property type="match status" value="1"/>
</dbReference>
<evidence type="ECO:0000256" key="2">
    <source>
        <dbReference type="ARBA" id="ARBA00022741"/>
    </source>
</evidence>
<reference evidence="8 9" key="1">
    <citation type="submission" date="2020-07" db="EMBL/GenBank/DDBJ databases">
        <title>Sequencing the genomes of 1000 actinobacteria strains.</title>
        <authorList>
            <person name="Klenk H.-P."/>
        </authorList>
    </citation>
    <scope>NUCLEOTIDE SEQUENCE [LARGE SCALE GENOMIC DNA]</scope>
    <source>
        <strain evidence="8 9">DSM 103833</strain>
    </source>
</reference>
<dbReference type="InterPro" id="IPR000719">
    <property type="entry name" value="Prot_kinase_dom"/>
</dbReference>
<dbReference type="RefSeq" id="WP_179668241.1">
    <property type="nucleotide sequence ID" value="NZ_JACCFP010000001.1"/>
</dbReference>
<proteinExistence type="predicted"/>
<keyword evidence="2 5" id="KW-0547">Nucleotide-binding</keyword>
<feature type="binding site" evidence="5">
    <location>
        <position position="40"/>
    </location>
    <ligand>
        <name>ATP</name>
        <dbReference type="ChEBI" id="CHEBI:30616"/>
    </ligand>
</feature>
<dbReference type="InterPro" id="IPR017441">
    <property type="entry name" value="Protein_kinase_ATP_BS"/>
</dbReference>
<keyword evidence="3" id="KW-0418">Kinase</keyword>
<protein>
    <recommendedName>
        <fullName evidence="7">Protein kinase domain-containing protein</fullName>
    </recommendedName>
</protein>
<dbReference type="Gene3D" id="3.30.200.20">
    <property type="entry name" value="Phosphorylase Kinase, domain 1"/>
    <property type="match status" value="1"/>
</dbReference>
<dbReference type="Gene3D" id="1.10.510.10">
    <property type="entry name" value="Transferase(Phosphotransferase) domain 1"/>
    <property type="match status" value="1"/>
</dbReference>
<dbReference type="Proteomes" id="UP000530424">
    <property type="component" value="Unassembled WGS sequence"/>
</dbReference>
<dbReference type="PROSITE" id="PS50011">
    <property type="entry name" value="PROTEIN_KINASE_DOM"/>
    <property type="match status" value="1"/>
</dbReference>
<evidence type="ECO:0000259" key="7">
    <source>
        <dbReference type="PROSITE" id="PS50011"/>
    </source>
</evidence>
<name>A0A853C3B6_9ACTN</name>
<dbReference type="GO" id="GO:0005524">
    <property type="term" value="F:ATP binding"/>
    <property type="evidence" value="ECO:0007669"/>
    <property type="project" value="UniProtKB-UniRule"/>
</dbReference>
<accession>A0A853C3B6</accession>
<evidence type="ECO:0000256" key="5">
    <source>
        <dbReference type="PROSITE-ProRule" id="PRU10141"/>
    </source>
</evidence>
<dbReference type="CDD" id="cd14014">
    <property type="entry name" value="STKc_PknB_like"/>
    <property type="match status" value="1"/>
</dbReference>
<dbReference type="PANTHER" id="PTHR43289">
    <property type="entry name" value="MITOGEN-ACTIVATED PROTEIN KINASE KINASE KINASE 20-RELATED"/>
    <property type="match status" value="1"/>
</dbReference>
<dbReference type="PROSITE" id="PS00107">
    <property type="entry name" value="PROTEIN_KINASE_ATP"/>
    <property type="match status" value="1"/>
</dbReference>
<evidence type="ECO:0000313" key="8">
    <source>
        <dbReference type="EMBL" id="NYJ01799.1"/>
    </source>
</evidence>
<dbReference type="AlphaFoldDB" id="A0A853C3B6"/>
<feature type="domain" description="Protein kinase" evidence="7">
    <location>
        <begin position="11"/>
        <end position="275"/>
    </location>
</feature>
<keyword evidence="1" id="KW-0808">Transferase</keyword>
<evidence type="ECO:0000256" key="6">
    <source>
        <dbReference type="SAM" id="MobiDB-lite"/>
    </source>
</evidence>
<keyword evidence="4 5" id="KW-0067">ATP-binding</keyword>
<feature type="compositionally biased region" description="Pro residues" evidence="6">
    <location>
        <begin position="329"/>
        <end position="344"/>
    </location>
</feature>
<keyword evidence="9" id="KW-1185">Reference proteome</keyword>
<evidence type="ECO:0000256" key="3">
    <source>
        <dbReference type="ARBA" id="ARBA00022777"/>
    </source>
</evidence>
<gene>
    <name evidence="8" type="ORF">HNR19_002497</name>
</gene>
<evidence type="ECO:0000313" key="9">
    <source>
        <dbReference type="Proteomes" id="UP000530424"/>
    </source>
</evidence>
<evidence type="ECO:0000256" key="1">
    <source>
        <dbReference type="ARBA" id="ARBA00022679"/>
    </source>
</evidence>
<dbReference type="GO" id="GO:0004674">
    <property type="term" value="F:protein serine/threonine kinase activity"/>
    <property type="evidence" value="ECO:0007669"/>
    <property type="project" value="TreeGrafter"/>
</dbReference>